<evidence type="ECO:0000313" key="1">
    <source>
        <dbReference type="EMBL" id="KAG6968914.1"/>
    </source>
</evidence>
<organism evidence="1 2">
    <name type="scientific">Phytophthora aleatoria</name>
    <dbReference type="NCBI Taxonomy" id="2496075"/>
    <lineage>
        <taxon>Eukaryota</taxon>
        <taxon>Sar</taxon>
        <taxon>Stramenopiles</taxon>
        <taxon>Oomycota</taxon>
        <taxon>Peronosporomycetes</taxon>
        <taxon>Peronosporales</taxon>
        <taxon>Peronosporaceae</taxon>
        <taxon>Phytophthora</taxon>
    </lineage>
</organism>
<dbReference type="EMBL" id="JAENGY010000224">
    <property type="protein sequence ID" value="KAG6968914.1"/>
    <property type="molecule type" value="Genomic_DNA"/>
</dbReference>
<reference evidence="1" key="1">
    <citation type="submission" date="2021-01" db="EMBL/GenBank/DDBJ databases">
        <title>Phytophthora aleatoria, a newly-described species from Pinus radiata is distinct from Phytophthora cactorum isolates based on comparative genomics.</title>
        <authorList>
            <person name="Mcdougal R."/>
            <person name="Panda P."/>
            <person name="Williams N."/>
            <person name="Studholme D.J."/>
        </authorList>
    </citation>
    <scope>NUCLEOTIDE SEQUENCE</scope>
    <source>
        <strain evidence="1">NZFS 4037</strain>
    </source>
</reference>
<sequence>MRINSAACVLDSLREEETAARDAILDNQPAPPDDLDQPVDSDSPIFDTYLEQGGSEVIVTLTNFTVSEFYQLHMSIVAMSEHQSFLYFSVPTCLTPTGTTRDQSISCNRMKVSSATRMASTPSFSKRCLHLSAPVIARSFRFAGIFCAIEDLRSAKPIRSSMRSTNFFILFGKLGPRITQVATTDVLSEWKCLSKMRYNSSLDTGLPSVQRTLTLDWIN</sequence>
<keyword evidence="2" id="KW-1185">Reference proteome</keyword>
<name>A0A8J5J8A1_9STRA</name>
<accession>A0A8J5J8A1</accession>
<evidence type="ECO:0000313" key="2">
    <source>
        <dbReference type="Proteomes" id="UP000709295"/>
    </source>
</evidence>
<dbReference type="Proteomes" id="UP000709295">
    <property type="component" value="Unassembled WGS sequence"/>
</dbReference>
<dbReference type="AlphaFoldDB" id="A0A8J5J8A1"/>
<proteinExistence type="predicted"/>
<comment type="caution">
    <text evidence="1">The sequence shown here is derived from an EMBL/GenBank/DDBJ whole genome shotgun (WGS) entry which is preliminary data.</text>
</comment>
<gene>
    <name evidence="1" type="ORF">JG688_00005570</name>
</gene>
<protein>
    <submittedName>
        <fullName evidence="1">Uncharacterized protein</fullName>
    </submittedName>
</protein>